<reference evidence="2" key="1">
    <citation type="submission" date="2024-05" db="EMBL/GenBank/DDBJ databases">
        <authorList>
            <person name="Kim S."/>
            <person name="Heo J."/>
            <person name="Choi H."/>
            <person name="Choi Y."/>
            <person name="Kwon S.-W."/>
            <person name="Kim Y."/>
        </authorList>
    </citation>
    <scope>NUCLEOTIDE SEQUENCE</scope>
    <source>
        <strain evidence="2">KACC 23698</strain>
    </source>
</reference>
<protein>
    <submittedName>
        <fullName evidence="2">Type I secretion C-terminal target domain-containing protein</fullName>
    </submittedName>
</protein>
<evidence type="ECO:0000256" key="1">
    <source>
        <dbReference type="SAM" id="MobiDB-lite"/>
    </source>
</evidence>
<name>A0AAU7JJL6_9HYPH</name>
<sequence length="465" mass="45327">MTVNSAAQPGTVALLGSASADLDLQGYGNVVLADPQSGGAVTVRGGTGLSTLALGDGPAHVDLKGAFNTVVLGNGDNVVVAGDATATLSLAHGIATVAYDPVFKATLGLSGGGPHHAALLQPAAASSVGAFSAGTGNIGAFSGLANASPTNGTHNIGVFNGNANGGYDNGNGNIGAFNGNLNGLNTPDPSSGGHNGDFNLGAFNGNNNGNNNAGPDSGAGNGVGNIGFNNGNSNGNGPTPGGVGKHGPAPSAQHGAQLKGGFDTVVAGDGSNSIKAVQGFSTIVAGDGDNAVEIAGSYNTVVLGNGKNVVGGVHVDHAVIVAGDGGDTIKLLGSGGNWIVTGSGDDVVRLSGSGNVVNPGGALTYNAIYGARGADTYVIDAGAGYDRIYDFSAGRRDVLDLRPALAATEWTGRPRDLTQVLSVVTKSGDTIISAAIGPDGQVVEVAQLVGVRLSLSDLAHHSILS</sequence>
<gene>
    <name evidence="2" type="ORF">ABEG18_05620</name>
</gene>
<proteinExistence type="predicted"/>
<dbReference type="EMBL" id="CP157484">
    <property type="protein sequence ID" value="XBO40259.1"/>
    <property type="molecule type" value="Genomic_DNA"/>
</dbReference>
<evidence type="ECO:0000313" key="2">
    <source>
        <dbReference type="EMBL" id="XBO40259.1"/>
    </source>
</evidence>
<dbReference type="Gene3D" id="2.160.20.160">
    <property type="match status" value="1"/>
</dbReference>
<dbReference type="AlphaFoldDB" id="A0AAU7JJL6"/>
<feature type="region of interest" description="Disordered" evidence="1">
    <location>
        <begin position="226"/>
        <end position="256"/>
    </location>
</feature>
<dbReference type="InterPro" id="IPR019960">
    <property type="entry name" value="T1SS_VCA0849"/>
</dbReference>
<dbReference type="RefSeq" id="WP_406857114.1">
    <property type="nucleotide sequence ID" value="NZ_CP157484.1"/>
</dbReference>
<organism evidence="2">
    <name type="scientific">Alsobacter sp. KACC 23698</name>
    <dbReference type="NCBI Taxonomy" id="3149229"/>
    <lineage>
        <taxon>Bacteria</taxon>
        <taxon>Pseudomonadati</taxon>
        <taxon>Pseudomonadota</taxon>
        <taxon>Alphaproteobacteria</taxon>
        <taxon>Hyphomicrobiales</taxon>
        <taxon>Alsobacteraceae</taxon>
        <taxon>Alsobacter</taxon>
    </lineage>
</organism>
<feature type="compositionally biased region" description="Low complexity" evidence="1">
    <location>
        <begin position="226"/>
        <end position="237"/>
    </location>
</feature>
<dbReference type="NCBIfam" id="TIGR03661">
    <property type="entry name" value="T1SS_VCA0849"/>
    <property type="match status" value="1"/>
</dbReference>
<accession>A0AAU7JJL6</accession>